<evidence type="ECO:0000313" key="4">
    <source>
        <dbReference type="Proteomes" id="UP000177026"/>
    </source>
</evidence>
<evidence type="ECO:0000313" key="3">
    <source>
        <dbReference type="EMBL" id="OGK20189.1"/>
    </source>
</evidence>
<dbReference type="Pfam" id="PF20606">
    <property type="entry name" value="DUF6799"/>
    <property type="match status" value="1"/>
</dbReference>
<keyword evidence="1" id="KW-0812">Transmembrane</keyword>
<reference evidence="3 4" key="1">
    <citation type="journal article" date="2016" name="Nat. Commun.">
        <title>Thousands of microbial genomes shed light on interconnected biogeochemical processes in an aquifer system.</title>
        <authorList>
            <person name="Anantharaman K."/>
            <person name="Brown C.T."/>
            <person name="Hug L.A."/>
            <person name="Sharon I."/>
            <person name="Castelle C.J."/>
            <person name="Probst A.J."/>
            <person name="Thomas B.C."/>
            <person name="Singh A."/>
            <person name="Wilkins M.J."/>
            <person name="Karaoz U."/>
            <person name="Brodie E.L."/>
            <person name="Williams K.H."/>
            <person name="Hubbard S.S."/>
            <person name="Banfield J.F."/>
        </authorList>
    </citation>
    <scope>NUCLEOTIDE SEQUENCE [LARGE SCALE GENOMIC DNA]</scope>
</reference>
<dbReference type="AlphaFoldDB" id="A0A1F7GMK9"/>
<feature type="domain" description="DUF6799" evidence="2">
    <location>
        <begin position="64"/>
        <end position="124"/>
    </location>
</feature>
<dbReference type="InterPro" id="IPR046478">
    <property type="entry name" value="DUF6799"/>
</dbReference>
<gene>
    <name evidence="3" type="ORF">A2866_01655</name>
</gene>
<feature type="transmembrane region" description="Helical" evidence="1">
    <location>
        <begin position="12"/>
        <end position="35"/>
    </location>
</feature>
<dbReference type="EMBL" id="MFZI01000039">
    <property type="protein sequence ID" value="OGK20189.1"/>
    <property type="molecule type" value="Genomic_DNA"/>
</dbReference>
<evidence type="ECO:0000259" key="2">
    <source>
        <dbReference type="Pfam" id="PF20606"/>
    </source>
</evidence>
<comment type="caution">
    <text evidence="3">The sequence shown here is derived from an EMBL/GenBank/DDBJ whole genome shotgun (WGS) entry which is preliminary data.</text>
</comment>
<accession>A0A1F7GMK9</accession>
<keyword evidence="1" id="KW-0472">Membrane</keyword>
<evidence type="ECO:0000256" key="1">
    <source>
        <dbReference type="SAM" id="Phobius"/>
    </source>
</evidence>
<protein>
    <recommendedName>
        <fullName evidence="2">DUF6799 domain-containing protein</fullName>
    </recommendedName>
</protein>
<sequence length="127" mass="14577">MEKEVVSYVKHHTFQIILLVLSIFVILAVGEFFLYKKTQELNMMLSEGLMQIKEEVEIGKVQPDEFTLKDGDMMIKKGDFLMMMAEEMMLPNGTKVMTNGDIVKPDGIKMKLKEGQRMNREGIMVSP</sequence>
<proteinExistence type="predicted"/>
<keyword evidence="1" id="KW-1133">Transmembrane helix</keyword>
<name>A0A1F7GMK9_9BACT</name>
<dbReference type="Proteomes" id="UP000177026">
    <property type="component" value="Unassembled WGS sequence"/>
</dbReference>
<organism evidence="3 4">
    <name type="scientific">Candidatus Roizmanbacteria bacterium RIFCSPHIGHO2_01_FULL_39_8</name>
    <dbReference type="NCBI Taxonomy" id="1802033"/>
    <lineage>
        <taxon>Bacteria</taxon>
        <taxon>Candidatus Roizmaniibacteriota</taxon>
    </lineage>
</organism>